<gene>
    <name evidence="3" type="ORF">BSL78_08554</name>
</gene>
<comment type="caution">
    <text evidence="3">The sequence shown here is derived from an EMBL/GenBank/DDBJ whole genome shotgun (WGS) entry which is preliminary data.</text>
</comment>
<evidence type="ECO:0000313" key="3">
    <source>
        <dbReference type="EMBL" id="PIK54536.1"/>
    </source>
</evidence>
<feature type="domain" description="MAM" evidence="2">
    <location>
        <begin position="2"/>
        <end position="167"/>
    </location>
</feature>
<dbReference type="PANTHER" id="PTHR23282:SF101">
    <property type="entry name" value="MAM DOMAIN-CONTAINING PROTEIN"/>
    <property type="match status" value="1"/>
</dbReference>
<evidence type="ECO:0000313" key="4">
    <source>
        <dbReference type="Proteomes" id="UP000230750"/>
    </source>
</evidence>
<name>A0A2G8L2P6_STIJA</name>
<dbReference type="PANTHER" id="PTHR23282">
    <property type="entry name" value="APICAL ENDOSOMAL GLYCOPROTEIN PRECURSOR"/>
    <property type="match status" value="1"/>
</dbReference>
<feature type="domain" description="MAM" evidence="2">
    <location>
        <begin position="540"/>
        <end position="619"/>
    </location>
</feature>
<dbReference type="STRING" id="307972.A0A2G8L2P6"/>
<dbReference type="CDD" id="cd06263">
    <property type="entry name" value="MAM"/>
    <property type="match status" value="5"/>
</dbReference>
<dbReference type="Proteomes" id="UP000230750">
    <property type="component" value="Unassembled WGS sequence"/>
</dbReference>
<protein>
    <submittedName>
        <fullName evidence="3">Putative MAM and LDL-receptor class A domain-containing protein 1</fullName>
    </submittedName>
</protein>
<feature type="domain" description="MAM" evidence="2">
    <location>
        <begin position="1000"/>
        <end position="1165"/>
    </location>
</feature>
<organism evidence="3 4">
    <name type="scientific">Stichopus japonicus</name>
    <name type="common">Sea cucumber</name>
    <dbReference type="NCBI Taxonomy" id="307972"/>
    <lineage>
        <taxon>Eukaryota</taxon>
        <taxon>Metazoa</taxon>
        <taxon>Echinodermata</taxon>
        <taxon>Eleutherozoa</taxon>
        <taxon>Echinozoa</taxon>
        <taxon>Holothuroidea</taxon>
        <taxon>Aspidochirotacea</taxon>
        <taxon>Aspidochirotida</taxon>
        <taxon>Stichopodidae</taxon>
        <taxon>Apostichopus</taxon>
    </lineage>
</organism>
<evidence type="ECO:0000256" key="1">
    <source>
        <dbReference type="SAM" id="MobiDB-lite"/>
    </source>
</evidence>
<dbReference type="Pfam" id="PF00629">
    <property type="entry name" value="MAM"/>
    <property type="match status" value="7"/>
</dbReference>
<feature type="domain" description="MAM" evidence="2">
    <location>
        <begin position="171"/>
        <end position="335"/>
    </location>
</feature>
<feature type="region of interest" description="Disordered" evidence="1">
    <location>
        <begin position="366"/>
        <end position="402"/>
    </location>
</feature>
<dbReference type="InterPro" id="IPR013320">
    <property type="entry name" value="ConA-like_dom_sf"/>
</dbReference>
<evidence type="ECO:0000259" key="2">
    <source>
        <dbReference type="PROSITE" id="PS50060"/>
    </source>
</evidence>
<dbReference type="InterPro" id="IPR051560">
    <property type="entry name" value="MAM_domain-containing"/>
</dbReference>
<sequence>MGDCDFENDQCGWQILNTGLYTWKRQLARTAPSAIAPSIDHSTQTVDGYYMYVDSSQGTFGLSAVFQSPPTLGNTGVRCSLTFWYHLYGGDAGTLIAFLYENFVPVDSFSVTGDQGNQWNKGTLAIGPRTAAEYLVRFEATPGSGFGDPNSHADIAVDDISFQECGSSNDINCDFGPADASTLCGWIQDTEDDFDWSFRTGSTPSYFTGPKFDHTTPEGDGYYIYTEVSKTKKGDVARLSSGEIRSTGNNDYCFSFWYHMYGPTIGSLNVYIKTTDTETQIFHKRGVQEFAWLSSFLPISVTSSFEVIIEGIGGPGFEGDIAIDDIIYESVACPPTPECEFEADFCGWTNVDDDAVSFDWERGANGDPVLGTGPSTDHTTESPTGEQPVKGEDPGVGWGEGESKKGNIYQNQLYLLLSVNAVILCSLMRLSKRKDLKQGLHLRLTQSEEYTACPSSTSCTGTTSGRSTLHYRTSVTNFVPPIWVKSGDHGIYWRQGEVEIHPTLDTDFKIYFEVLAGSSLEGSIAIDDVVLTQGLCPLEDFCDFERGLCTWQNDFTHDDFDWLRDGAGTGTGGTGPQEDHTLNSKRGYYIYVESSSPQQKGDKAWFVSDRIPPTGALNCCGVFLEVKETFVRNAKLNLQSGTEFHIIFEGVAGFNSSSDIALDDLYIEHIPCPVTQPPPTTPTVPPTYPPDSHDCNFDANNICLWTQDKSDRLDWTVKKGKTSSSGTGPTNDHTTGTANGYYVYLETSSGSNNFNARLVSSTLSSDVDYCMEFYLPHVRPEHKPTQRLPPGSIRDYDMDQTGQPGGQMVIVEALKGSSFQGDIAVDDIRFYVGTCPPTSSCDFEFDSCGYLPHPLNDFDWNNLQAEDATTLFKPTIRMERHYMYASLSNRLTDSRGAIMSGFYPPTDGTCVRFFVAPVGDLDAGSLRIKQRSPSASKLSWRCSQPDGCHHWHIGEVTLYSNIPDEGIAIIFEANRGNGTLSGGFAIDDIDVVQGICYAPGACSFEDLNLCTWQNVEEEEADDFDWVVKSGRTPTPGTGPSEDHTLGSSSGSYAFIESSSPQRAGFKAQILSTLLSGDTTRCLEFYLHMYGDQMGTLNVYKRTEDLKMENVFTISENKGDVWRKAQVTLDTSERVYDILIEGGVGTGLRSDIALDDVRFFDGECPEEGSTCDFYCQEGASCIDRSKVL</sequence>
<dbReference type="GO" id="GO:0016020">
    <property type="term" value="C:membrane"/>
    <property type="evidence" value="ECO:0007669"/>
    <property type="project" value="InterPro"/>
</dbReference>
<feature type="domain" description="MAM" evidence="2">
    <location>
        <begin position="693"/>
        <end position="775"/>
    </location>
</feature>
<feature type="domain" description="MAM" evidence="2">
    <location>
        <begin position="337"/>
        <end position="538"/>
    </location>
</feature>
<reference evidence="3 4" key="1">
    <citation type="journal article" date="2017" name="PLoS Biol.">
        <title>The sea cucumber genome provides insights into morphological evolution and visceral regeneration.</title>
        <authorList>
            <person name="Zhang X."/>
            <person name="Sun L."/>
            <person name="Yuan J."/>
            <person name="Sun Y."/>
            <person name="Gao Y."/>
            <person name="Zhang L."/>
            <person name="Li S."/>
            <person name="Dai H."/>
            <person name="Hamel J.F."/>
            <person name="Liu C."/>
            <person name="Yu Y."/>
            <person name="Liu S."/>
            <person name="Lin W."/>
            <person name="Guo K."/>
            <person name="Jin S."/>
            <person name="Xu P."/>
            <person name="Storey K.B."/>
            <person name="Huan P."/>
            <person name="Zhang T."/>
            <person name="Zhou Y."/>
            <person name="Zhang J."/>
            <person name="Lin C."/>
            <person name="Li X."/>
            <person name="Xing L."/>
            <person name="Huo D."/>
            <person name="Sun M."/>
            <person name="Wang L."/>
            <person name="Mercier A."/>
            <person name="Li F."/>
            <person name="Yang H."/>
            <person name="Xiang J."/>
        </authorList>
    </citation>
    <scope>NUCLEOTIDE SEQUENCE [LARGE SCALE GENOMIC DNA]</scope>
    <source>
        <strain evidence="3">Shaxun</strain>
        <tissue evidence="3">Muscle</tissue>
    </source>
</reference>
<feature type="domain" description="MAM" evidence="2">
    <location>
        <begin position="839"/>
        <end position="998"/>
    </location>
</feature>
<dbReference type="PRINTS" id="PR00020">
    <property type="entry name" value="MAMDOMAIN"/>
</dbReference>
<feature type="domain" description="MAM" evidence="2">
    <location>
        <begin position="634"/>
        <end position="674"/>
    </location>
</feature>
<keyword evidence="3" id="KW-0675">Receptor</keyword>
<feature type="compositionally biased region" description="Polar residues" evidence="1">
    <location>
        <begin position="373"/>
        <end position="385"/>
    </location>
</feature>
<dbReference type="EMBL" id="MRZV01000245">
    <property type="protein sequence ID" value="PIK54536.1"/>
    <property type="molecule type" value="Genomic_DNA"/>
</dbReference>
<dbReference type="SMART" id="SM00137">
    <property type="entry name" value="MAM"/>
    <property type="match status" value="7"/>
</dbReference>
<dbReference type="OrthoDB" id="412155at2759"/>
<dbReference type="InterPro" id="IPR000998">
    <property type="entry name" value="MAM_dom"/>
</dbReference>
<dbReference type="SUPFAM" id="SSF49899">
    <property type="entry name" value="Concanavalin A-like lectins/glucanases"/>
    <property type="match status" value="8"/>
</dbReference>
<proteinExistence type="predicted"/>
<accession>A0A2G8L2P6</accession>
<dbReference type="PROSITE" id="PS50060">
    <property type="entry name" value="MAM_2"/>
    <property type="match status" value="8"/>
</dbReference>
<dbReference type="AlphaFoldDB" id="A0A2G8L2P6"/>
<dbReference type="Gene3D" id="2.60.120.200">
    <property type="match status" value="9"/>
</dbReference>
<keyword evidence="4" id="KW-1185">Reference proteome</keyword>